<dbReference type="InterPro" id="IPR058912">
    <property type="entry name" value="HTH_animal"/>
</dbReference>
<feature type="compositionally biased region" description="Polar residues" evidence="1">
    <location>
        <begin position="15"/>
        <end position="24"/>
    </location>
</feature>
<feature type="region of interest" description="Disordered" evidence="1">
    <location>
        <begin position="1417"/>
        <end position="1445"/>
    </location>
</feature>
<feature type="region of interest" description="Disordered" evidence="1">
    <location>
        <begin position="1535"/>
        <end position="1554"/>
    </location>
</feature>
<evidence type="ECO:0000259" key="2">
    <source>
        <dbReference type="PROSITE" id="PS50878"/>
    </source>
</evidence>
<accession>A0A819NAH9</accession>
<protein>
    <recommendedName>
        <fullName evidence="2">Reverse transcriptase domain-containing protein</fullName>
    </recommendedName>
</protein>
<dbReference type="InterPro" id="IPR000477">
    <property type="entry name" value="RT_dom"/>
</dbReference>
<reference evidence="3" key="1">
    <citation type="submission" date="2021-02" db="EMBL/GenBank/DDBJ databases">
        <authorList>
            <person name="Nowell W R."/>
        </authorList>
    </citation>
    <scope>NUCLEOTIDE SEQUENCE</scope>
</reference>
<evidence type="ECO:0000313" key="4">
    <source>
        <dbReference type="Proteomes" id="UP000663881"/>
    </source>
</evidence>
<evidence type="ECO:0000313" key="3">
    <source>
        <dbReference type="EMBL" id="CAF3990690.1"/>
    </source>
</evidence>
<organism evidence="3 4">
    <name type="scientific">Adineta steineri</name>
    <dbReference type="NCBI Taxonomy" id="433720"/>
    <lineage>
        <taxon>Eukaryota</taxon>
        <taxon>Metazoa</taxon>
        <taxon>Spiralia</taxon>
        <taxon>Gnathifera</taxon>
        <taxon>Rotifera</taxon>
        <taxon>Eurotatoria</taxon>
        <taxon>Bdelloidea</taxon>
        <taxon>Adinetida</taxon>
        <taxon>Adinetidae</taxon>
        <taxon>Adineta</taxon>
    </lineage>
</organism>
<sequence>MYDQFEEHDAYPRSAITTTAQSHSLPAYTTRHDTLFSLGRQHYVPSTSQRTNDLQQFDKMDTDLPWNYKILETDEEKEDDNNNNQELQELDELILSQQLRELSTNTTHNEEVLMKDMKDEIEKIPNFLTKHDNSFKQMLYQAQLLIKSTNTTTTIDIKQLREIAIIIYKIMIIQTYHVLWTVYLKSGRGELIISSETVRIWPKEITSLLKVNNTTNSHEIYLNFVNQHLHALDHQLNICKTELNTKANNICGYSLMVQKIIETYVEKHIQSFRSKTEHQIELIHYDYHIRKLKLEYIRFNPNQYQIEIMKKICQSKYEQETAEQEYNFLKQQIDYYNSPSQSFQHLPLAQAAGIETIQNAEIRQQLLNQYKEVTLQVRDNLFPLYLTTAADQKEEFKKKMNVNDDNNQQLKIKCHGNRRDQRFRRKCRKRGMRPAKIEKLLDKFKYPNEKTRRIEQRMRDLAYYNKQLTAPVFRTSLDQVSNQSSQLTATTTVTTHLNKRKRNISLQELKANSAVPKSTSSISIRQPLSKKAKQQITTTTMPMIQQNNNNILNYVYRRPMYLQRSSWILFQTLSKRLNYSLNDKHKQYIYTRLTILDHIYCLEVHLQLCKSFLEIGRTEHHWPEEVQLLSKTNDYELCFQYFTNYIGQLNEQINQYETELATQLSSYSVIPISVNQVDTCLKEYVNHQRQYLVTKNSNQLTKLQDEILANKLYETIMISYPNLNSNQFIDQLISIRQKQTQILEELLQLEMRIFYKFLPPELDQLEKIVAPITYTPLNNERKTIELNNKRYKMIQDAKRQWLHISLSVYETKLQEYNHQLGSILLNNTSLQGTSLLNDISRYVTYRTNEMKQSISSRMSIFRNKLLQHRKQLSLKNNFIGVSPEPYLDLISNPFNKREWQYLSLGPSYIRTNQSAIRPRKQQEIEIKNEHKDILTKVQNNLTEYHHVPRTHAIFEEYGNQLLNYLNSCYFTPLPYKDHIEAREQSQTTASIRNKIKQLKLIIRVTDKSNNFYIGSAIEFEKKVQQYFMDTNAFTVIEENPFNEILTKVTQLLNNLRSKKFILQWQYNEMIPDRKTTELAHLYFNPKTHKDGIPLRPIENTIRAPTTNISKFLDKILRPIFDDKCTKTTIIDGAHLITAIKTYANKGLMKPSTLFCTFDIRNLYTMLPQEEALNILVEFLHLHGYRKVKGIPLDSIRKLASVVLKENVFVYDNKFYQQTTGGAMGSSFTLTLANIFMWQWQKGLVRHQDITCEFYGRYIDDIFMTWNRSEHELRKLLNQVNQWHPNIKLDYKISQSLPFLDVLLTNKNGLLSTSVYHKPNAEPYVVPFGSDHPRHVFVNIIQTLLTRAVRYSSTFETFNYERRSIKLMLLYNGYPSSFIDHQFHNFFNEFIYATSVLSFIENEQQFILLRQEILGQPTPQQSQTASRATTADVDNDQTDVTAETTSRESVAKIQKKPISYADRLFLHYTHEKRFQPFKRNMHKIYQNVFKNTPAMDLRLIVGNRNRRDAKNELIRKRPKRSLLQCKQIQNKYKKMLERRKQNKKSVSTNVQTNNT</sequence>
<dbReference type="PROSITE" id="PS50878">
    <property type="entry name" value="RT_POL"/>
    <property type="match status" value="1"/>
</dbReference>
<feature type="region of interest" description="Disordered" evidence="1">
    <location>
        <begin position="1"/>
        <end position="25"/>
    </location>
</feature>
<name>A0A819NAH9_9BILA</name>
<dbReference type="PANTHER" id="PTHR21301">
    <property type="entry name" value="REVERSE TRANSCRIPTASE"/>
    <property type="match status" value="1"/>
</dbReference>
<feature type="compositionally biased region" description="Basic and acidic residues" evidence="1">
    <location>
        <begin position="1"/>
        <end position="11"/>
    </location>
</feature>
<feature type="compositionally biased region" description="Polar residues" evidence="1">
    <location>
        <begin position="1417"/>
        <end position="1428"/>
    </location>
</feature>
<evidence type="ECO:0000256" key="1">
    <source>
        <dbReference type="SAM" id="MobiDB-lite"/>
    </source>
</evidence>
<gene>
    <name evidence="3" type="ORF">OKA104_LOCUS29194</name>
</gene>
<dbReference type="EMBL" id="CAJOAY010002940">
    <property type="protein sequence ID" value="CAF3990690.1"/>
    <property type="molecule type" value="Genomic_DNA"/>
</dbReference>
<dbReference type="PANTHER" id="PTHR21301:SF10">
    <property type="entry name" value="REVERSE TRANSCRIPTASE DOMAIN-CONTAINING PROTEIN"/>
    <property type="match status" value="1"/>
</dbReference>
<feature type="compositionally biased region" description="Polar residues" evidence="1">
    <location>
        <begin position="1543"/>
        <end position="1554"/>
    </location>
</feature>
<dbReference type="Proteomes" id="UP000663881">
    <property type="component" value="Unassembled WGS sequence"/>
</dbReference>
<proteinExistence type="predicted"/>
<dbReference type="Pfam" id="PF26215">
    <property type="entry name" value="HTH_animal"/>
    <property type="match status" value="1"/>
</dbReference>
<comment type="caution">
    <text evidence="3">The sequence shown here is derived from an EMBL/GenBank/DDBJ whole genome shotgun (WGS) entry which is preliminary data.</text>
</comment>
<feature type="domain" description="Reverse transcriptase" evidence="2">
    <location>
        <begin position="1065"/>
        <end position="1314"/>
    </location>
</feature>